<dbReference type="Gramene" id="TraesJUL7B03G04270530.1">
    <property type="protein sequence ID" value="TraesJUL7B03G04270530.1"/>
    <property type="gene ID" value="TraesJUL7B03G04270530"/>
</dbReference>
<name>A0A3B6SMW2_WHEAT</name>
<dbReference type="OrthoDB" id="686736at2759"/>
<dbReference type="SUPFAM" id="SSF52540">
    <property type="entry name" value="P-loop containing nucleoside triphosphate hydrolases"/>
    <property type="match status" value="1"/>
</dbReference>
<feature type="domain" description="NB-ARC" evidence="4">
    <location>
        <begin position="2"/>
        <end position="69"/>
    </location>
</feature>
<keyword evidence="1" id="KW-0433">Leucine-rich repeat</keyword>
<sequence length="905" mass="102810">MWDDVLKENGQCWNRFCAPLKNVLPGSMMLVTTRSPQVADRVGTMDPITLEGLKDDVFWNFFKLCVFESGSSNNNNLESIGRRIVPKLKGSPLAAKTLGRILRMNLQVVHWNDVLESELWKLSQEETEILPALRLSYMYLPFHLKRCFSFCAVYPKDYKFRKDHLAEIWVAEGFVEPRGDTPLQDIGCEYFNDLLNRSFFQEVQGGYLIHDLLHDMAQKVSEHECFIMKRKSDFKDIPPNVRHLSILSSTDIENASLLRLCHFRKLRTLLFDKPLANKNIPTSILEKWWSELLCLRVIVCVATNELPAAIGNLKHLRYLQILRASHFKSLPAEFCRLYNLQILSVQECKLESLPSDFSNLICLQRFESYGFQCSSVLRSCPEELYFEVSVDAANDGQERGFRLMKNINQVGELDIYNIDKLSKEHAAEAQLQNKKYLKILKLSWSWPLWSSPEDSIDVLRVLQPPTCLKSLLLRGYPGVLLPGWLPTEISPSLRSPLFISCGLESSLASTNPERINPSEIPEVLTNNINDITGIFSSLSDLLIDNCQNLSCLEHVVHATTIKKITIKDCNNLVSVPAERFGDLCCLEELKVQGCPNISVQILVAPSLKRLVLGKESDFSYDDPSCGNLADNIDCCTLTYFFLSSNHLTSIQLEMWNLPALKELNISHCRFLESIIGQSGQVIRNTGGSRAFPYLTSLTIERCYKLSTIDDLLSEEYLPAIERVCIRSCGRLKSLQGERFGNFSYLKDLEISDCSRLSWKKGFLLPSSLQRLTLYKCGNISAWVPSCLQNLTSLVTLRIDACRHITSIPGRLWSTSLTSLENLSISYCPDIVSIGGENAISEIQNVQIKHCHKMEDLKQPLERGNRFSCISRVEPVFLYAPHWEASYSSVEIACCSTWESVSEMTF</sequence>
<dbReference type="Gene3D" id="1.10.10.10">
    <property type="entry name" value="Winged helix-like DNA-binding domain superfamily/Winged helix DNA-binding domain"/>
    <property type="match status" value="1"/>
</dbReference>
<dbReference type="Gramene" id="TraesLDM7B03G04233600.1">
    <property type="protein sequence ID" value="TraesLDM7B03G04233600.1"/>
    <property type="gene ID" value="TraesLDM7B03G04233600"/>
</dbReference>
<dbReference type="Gramene" id="TraesCLE_scaffold_080453_01G000200.1">
    <property type="protein sequence ID" value="TraesCLE_scaffold_080453_01G000200.1"/>
    <property type="gene ID" value="TraesCLE_scaffold_080453_01G000200"/>
</dbReference>
<evidence type="ECO:0000259" key="4">
    <source>
        <dbReference type="Pfam" id="PF00931"/>
    </source>
</evidence>
<dbReference type="AlphaFoldDB" id="A0A3B6SMW2"/>
<dbReference type="Gramene" id="TraesARI7B03G04059220.1">
    <property type="protein sequence ID" value="TraesARI7B03G04059220.1"/>
    <property type="gene ID" value="TraesARI7B03G04059220"/>
</dbReference>
<protein>
    <submittedName>
        <fullName evidence="7">Uncharacterized protein</fullName>
    </submittedName>
</protein>
<dbReference type="Gramene" id="TraesCS7B03G1059200.1">
    <property type="protein sequence ID" value="TraesCS7B03G1059200.1.CDS"/>
    <property type="gene ID" value="TraesCS7B03G1059200"/>
</dbReference>
<dbReference type="InterPro" id="IPR002182">
    <property type="entry name" value="NB-ARC"/>
</dbReference>
<dbReference type="InterPro" id="IPR032675">
    <property type="entry name" value="LRR_dom_sf"/>
</dbReference>
<organism evidence="7">
    <name type="scientific">Triticum aestivum</name>
    <name type="common">Wheat</name>
    <dbReference type="NCBI Taxonomy" id="4565"/>
    <lineage>
        <taxon>Eukaryota</taxon>
        <taxon>Viridiplantae</taxon>
        <taxon>Streptophyta</taxon>
        <taxon>Embryophyta</taxon>
        <taxon>Tracheophyta</taxon>
        <taxon>Spermatophyta</taxon>
        <taxon>Magnoliopsida</taxon>
        <taxon>Liliopsida</taxon>
        <taxon>Poales</taxon>
        <taxon>Poaceae</taxon>
        <taxon>BOP clade</taxon>
        <taxon>Pooideae</taxon>
        <taxon>Triticodae</taxon>
        <taxon>Triticeae</taxon>
        <taxon>Triticinae</taxon>
        <taxon>Triticum</taxon>
    </lineage>
</organism>
<dbReference type="Gramene" id="TraesWEE_scaffold_071281_01G000200.1">
    <property type="protein sequence ID" value="TraesWEE_scaffold_071281_01G000200.1"/>
    <property type="gene ID" value="TraesWEE_scaffold_071281_01G000200"/>
</dbReference>
<dbReference type="PANTHER" id="PTHR36766:SF40">
    <property type="entry name" value="DISEASE RESISTANCE PROTEIN RGA3"/>
    <property type="match status" value="1"/>
</dbReference>
<feature type="domain" description="R13L1/DRL21-like LRR repeat region" evidence="6">
    <location>
        <begin position="404"/>
        <end position="501"/>
    </location>
</feature>
<dbReference type="PANTHER" id="PTHR36766">
    <property type="entry name" value="PLANT BROAD-SPECTRUM MILDEW RESISTANCE PROTEIN RPW8"/>
    <property type="match status" value="1"/>
</dbReference>
<dbReference type="Pfam" id="PF23559">
    <property type="entry name" value="WHD_DRP"/>
    <property type="match status" value="1"/>
</dbReference>
<dbReference type="Pfam" id="PF25019">
    <property type="entry name" value="LRR_R13L1-DRL21"/>
    <property type="match status" value="1"/>
</dbReference>
<dbReference type="Gramene" id="TraesROB_scaffold_066569_01G000200.1">
    <property type="protein sequence ID" value="TraesROB_scaffold_066569_01G000200.1"/>
    <property type="gene ID" value="TraesROB_scaffold_066569_01G000200"/>
</dbReference>
<evidence type="ECO:0000256" key="2">
    <source>
        <dbReference type="ARBA" id="ARBA00022737"/>
    </source>
</evidence>
<dbReference type="Gramene" id="TraesCS7B02G393300.1">
    <property type="protein sequence ID" value="TraesCS7B02G393300.1"/>
    <property type="gene ID" value="TraesCS7B02G393300"/>
</dbReference>
<dbReference type="InterPro" id="IPR042197">
    <property type="entry name" value="Apaf_helical"/>
</dbReference>
<dbReference type="InterPro" id="IPR058922">
    <property type="entry name" value="WHD_DRP"/>
</dbReference>
<dbReference type="Gramene" id="TraesKAR7B01G0432940.1">
    <property type="protein sequence ID" value="cds.TraesKAR7B01G0432940.1"/>
    <property type="gene ID" value="TraesKAR7B01G0432940"/>
</dbReference>
<evidence type="ECO:0000313" key="7">
    <source>
        <dbReference type="EnsemblPlants" id="TraesCS7B02G393300.1"/>
    </source>
</evidence>
<keyword evidence="3" id="KW-0611">Plant defense</keyword>
<dbReference type="SUPFAM" id="SSF52058">
    <property type="entry name" value="L domain-like"/>
    <property type="match status" value="1"/>
</dbReference>
<dbReference type="Gene3D" id="3.80.10.10">
    <property type="entry name" value="Ribonuclease Inhibitor"/>
    <property type="match status" value="3"/>
</dbReference>
<dbReference type="EnsemblPlants" id="TraesCS7B02G393300.1">
    <property type="protein sequence ID" value="TraesCS7B02G393300.1"/>
    <property type="gene ID" value="TraesCS7B02G393300"/>
</dbReference>
<proteinExistence type="predicted"/>
<evidence type="ECO:0000259" key="5">
    <source>
        <dbReference type="Pfam" id="PF23559"/>
    </source>
</evidence>
<dbReference type="Gramene" id="TraesLAC7B03G04174860.1">
    <property type="protein sequence ID" value="TraesLAC7B03G04174860.1"/>
    <property type="gene ID" value="TraesLAC7B03G04174860"/>
</dbReference>
<dbReference type="InterPro" id="IPR027417">
    <property type="entry name" value="P-loop_NTPase"/>
</dbReference>
<feature type="domain" description="Disease resistance protein winged helix" evidence="5">
    <location>
        <begin position="153"/>
        <end position="217"/>
    </location>
</feature>
<evidence type="ECO:0000256" key="1">
    <source>
        <dbReference type="ARBA" id="ARBA00022614"/>
    </source>
</evidence>
<dbReference type="Gene3D" id="1.10.8.430">
    <property type="entry name" value="Helical domain of apoptotic protease-activating factors"/>
    <property type="match status" value="1"/>
</dbReference>
<dbReference type="GO" id="GO:0006952">
    <property type="term" value="P:defense response"/>
    <property type="evidence" value="ECO:0007669"/>
    <property type="project" value="UniProtKB-KW"/>
</dbReference>
<reference evidence="7" key="1">
    <citation type="submission" date="2018-08" db="EMBL/GenBank/DDBJ databases">
        <authorList>
            <person name="Rossello M."/>
        </authorList>
    </citation>
    <scope>NUCLEOTIDE SEQUENCE [LARGE SCALE GENOMIC DNA]</scope>
    <source>
        <strain evidence="7">cv. Chinese Spring</strain>
    </source>
</reference>
<dbReference type="Gramene" id="TraesCAD_scaffold_040477_01G000200.1">
    <property type="protein sequence ID" value="TraesCAD_scaffold_040477_01G000200.1"/>
    <property type="gene ID" value="TraesCAD_scaffold_040477_01G000200"/>
</dbReference>
<dbReference type="InterPro" id="IPR056789">
    <property type="entry name" value="LRR_R13L1-DRL21"/>
</dbReference>
<dbReference type="Gramene" id="TraesSTA7B03G04225320.1">
    <property type="protein sequence ID" value="TraesSTA7B03G04225320.1"/>
    <property type="gene ID" value="TraesSTA7B03G04225320"/>
</dbReference>
<dbReference type="Pfam" id="PF00931">
    <property type="entry name" value="NB-ARC"/>
    <property type="match status" value="1"/>
</dbReference>
<keyword evidence="2" id="KW-0677">Repeat</keyword>
<reference evidence="7" key="2">
    <citation type="submission" date="2018-10" db="UniProtKB">
        <authorList>
            <consortium name="EnsemblPlants"/>
        </authorList>
    </citation>
    <scope>IDENTIFICATION</scope>
</reference>
<evidence type="ECO:0000313" key="8">
    <source>
        <dbReference type="Proteomes" id="UP000019116"/>
    </source>
</evidence>
<dbReference type="STRING" id="4565.A0A3B6SMW2"/>
<dbReference type="GO" id="GO:0043531">
    <property type="term" value="F:ADP binding"/>
    <property type="evidence" value="ECO:0007669"/>
    <property type="project" value="InterPro"/>
</dbReference>
<evidence type="ECO:0000256" key="3">
    <source>
        <dbReference type="ARBA" id="ARBA00022821"/>
    </source>
</evidence>
<dbReference type="Gramene" id="TraesRN7B0101065300.1">
    <property type="protein sequence ID" value="TraesRN7B0101065300.1"/>
    <property type="gene ID" value="TraesRN7B0101065300"/>
</dbReference>
<dbReference type="Proteomes" id="UP000019116">
    <property type="component" value="Chromosome 7B"/>
</dbReference>
<keyword evidence="8" id="KW-1185">Reference proteome</keyword>
<evidence type="ECO:0000259" key="6">
    <source>
        <dbReference type="Pfam" id="PF25019"/>
    </source>
</evidence>
<dbReference type="Gramene" id="TraesSYM7B03G04280410.1">
    <property type="protein sequence ID" value="TraesSYM7B03G04280410.1"/>
    <property type="gene ID" value="TraesSYM7B03G04280410"/>
</dbReference>
<dbReference type="InterPro" id="IPR036388">
    <property type="entry name" value="WH-like_DNA-bd_sf"/>
</dbReference>
<accession>A0A3B6SMW2</accession>